<dbReference type="EMBL" id="JAUSZT010000003">
    <property type="protein sequence ID" value="MDQ0998788.1"/>
    <property type="molecule type" value="Genomic_DNA"/>
</dbReference>
<dbReference type="RefSeq" id="WP_307284244.1">
    <property type="nucleotide sequence ID" value="NZ_JAUSZT010000003.1"/>
</dbReference>
<protein>
    <submittedName>
        <fullName evidence="1">Streptomycin 6-kinase</fullName>
        <ecNumber evidence="1">2.7.1.72</ecNumber>
    </submittedName>
</protein>
<sequence length="284" mass="32540">MADNLLQSLPAEWYLSEPELFTETHTSRIIMVRLENGEQAVVKQLNATGMENELRGAHYLEWHDGHGCVRVLKQQDNNLLLEYGGSRTLLDHLNEHGDSSATLIFTDLFQRLQETFRSQKPVSPDFVPLRKQFSSLFKKAEKDRKAGERSIFVDVAAIADRLLDNQRDIQPLHGDIHHENILFGKRGWLVIDPQALLGDPAYDAANMFYNPVERTDLRTDPKRVATMAKIFEDVFRRDRKDYLEFGMAHACLSASWHDEDKNHEERDRSLAVATTIREVLASAA</sequence>
<proteinExistence type="predicted"/>
<comment type="caution">
    <text evidence="1">The sequence shown here is derived from an EMBL/GenBank/DDBJ whole genome shotgun (WGS) entry which is preliminary data.</text>
</comment>
<reference evidence="1 2" key="1">
    <citation type="submission" date="2023-07" db="EMBL/GenBank/DDBJ databases">
        <title>Comparative genomics of wheat-associated soil bacteria to identify genetic determinants of phenazine resistance.</title>
        <authorList>
            <person name="Mouncey N."/>
        </authorList>
    </citation>
    <scope>NUCLEOTIDE SEQUENCE [LARGE SCALE GENOMIC DNA]</scope>
    <source>
        <strain evidence="1 2">W4I11</strain>
    </source>
</reference>
<keyword evidence="1" id="KW-0808">Transferase</keyword>
<dbReference type="InterPro" id="IPR006748">
    <property type="entry name" value="NH2Glyco/OHUrea_AB-resist_kin"/>
</dbReference>
<dbReference type="GO" id="GO:0050300">
    <property type="term" value="F:aminoglycoside 6-kinase activity"/>
    <property type="evidence" value="ECO:0007669"/>
    <property type="project" value="UniProtKB-EC"/>
</dbReference>
<evidence type="ECO:0000313" key="1">
    <source>
        <dbReference type="EMBL" id="MDQ0998788.1"/>
    </source>
</evidence>
<name>A0ABU0SDE4_9HYPH</name>
<dbReference type="SUPFAM" id="SSF56112">
    <property type="entry name" value="Protein kinase-like (PK-like)"/>
    <property type="match status" value="1"/>
</dbReference>
<accession>A0ABU0SDE4</accession>
<dbReference type="Proteomes" id="UP001237780">
    <property type="component" value="Unassembled WGS sequence"/>
</dbReference>
<dbReference type="InterPro" id="IPR011009">
    <property type="entry name" value="Kinase-like_dom_sf"/>
</dbReference>
<keyword evidence="2" id="KW-1185">Reference proteome</keyword>
<dbReference type="Gene3D" id="3.90.1200.10">
    <property type="match status" value="1"/>
</dbReference>
<gene>
    <name evidence="1" type="ORF">QFZ34_003970</name>
</gene>
<dbReference type="Pfam" id="PF04655">
    <property type="entry name" value="APH_6_hur"/>
    <property type="match status" value="1"/>
</dbReference>
<organism evidence="1 2">
    <name type="scientific">Phyllobacterium ifriqiyense</name>
    <dbReference type="NCBI Taxonomy" id="314238"/>
    <lineage>
        <taxon>Bacteria</taxon>
        <taxon>Pseudomonadati</taxon>
        <taxon>Pseudomonadota</taxon>
        <taxon>Alphaproteobacteria</taxon>
        <taxon>Hyphomicrobiales</taxon>
        <taxon>Phyllobacteriaceae</taxon>
        <taxon>Phyllobacterium</taxon>
    </lineage>
</organism>
<dbReference type="EC" id="2.7.1.72" evidence="1"/>
<evidence type="ECO:0000313" key="2">
    <source>
        <dbReference type="Proteomes" id="UP001237780"/>
    </source>
</evidence>